<name>D5XD11_THEPJ</name>
<dbReference type="CDD" id="cd01335">
    <property type="entry name" value="Radical_SAM"/>
    <property type="match status" value="1"/>
</dbReference>
<evidence type="ECO:0000313" key="10">
    <source>
        <dbReference type="EMBL" id="ADG83687.1"/>
    </source>
</evidence>
<evidence type="ECO:0000256" key="6">
    <source>
        <dbReference type="ARBA" id="ARBA00023004"/>
    </source>
</evidence>
<keyword evidence="4" id="KW-0949">S-adenosyl-L-methionine</keyword>
<sequence>MKLILISPPFGEKGQKSIVAPIAPPALEYLAGLTKKIRPDAEIELIDANREDIDTTRLSADMVGFTVHTVQAPWTYRTADLIRARNIPVVLGGIHVSALPEEAMPHADAVVVGEAESVWAQILTDMEKGTLKKLYHGERLPLNNLPHPETGLFKSKYVLGSFFTARGCPRRCRFCAVNKYFGGKVRLRPIPEVVAEIASSKRRLFWNLDDNCWGISVPRSIELYREMSVNISGKYWFGMGDLGSLDHPRSEELLKWARRSGMLYVRVGWETSNPATLEYFNAHVKQGRNRIDAIKKIRAAGIDVMLFVIVGSRQDTEKDFEQVIRLSEDLDIAVRPVMMTPLPETDLFPEYAPHLLPGQAWDRFDGYRAVFSHPTMTPAEREQWLTRLWNEMYTLPKILRRLTKIGLPGFPLTHLVSFMIQYSESKPFRQNPEVFPTGKKTNPDQ</sequence>
<evidence type="ECO:0000256" key="1">
    <source>
        <dbReference type="ARBA" id="ARBA00001966"/>
    </source>
</evidence>
<dbReference type="InterPro" id="IPR058240">
    <property type="entry name" value="rSAM_sf"/>
</dbReference>
<dbReference type="InterPro" id="IPR007197">
    <property type="entry name" value="rSAM"/>
</dbReference>
<dbReference type="CDD" id="cd02068">
    <property type="entry name" value="radical_SAM_B12_BD"/>
    <property type="match status" value="1"/>
</dbReference>
<keyword evidence="2" id="KW-0489">Methyltransferase</keyword>
<keyword evidence="11" id="KW-1185">Reference proteome</keyword>
<evidence type="ECO:0000256" key="3">
    <source>
        <dbReference type="ARBA" id="ARBA00022679"/>
    </source>
</evidence>
<dbReference type="InterPro" id="IPR006158">
    <property type="entry name" value="Cobalamin-bd"/>
</dbReference>
<evidence type="ECO:0000256" key="2">
    <source>
        <dbReference type="ARBA" id="ARBA00022603"/>
    </source>
</evidence>
<keyword evidence="5" id="KW-0479">Metal-binding</keyword>
<dbReference type="PANTHER" id="PTHR43409">
    <property type="entry name" value="ANAEROBIC MAGNESIUM-PROTOPORPHYRIN IX MONOMETHYL ESTER CYCLASE-RELATED"/>
    <property type="match status" value="1"/>
</dbReference>
<dbReference type="eggNOG" id="COG1032">
    <property type="taxonomic scope" value="Bacteria"/>
</dbReference>
<dbReference type="Gene3D" id="3.40.50.280">
    <property type="entry name" value="Cobalamin-binding domain"/>
    <property type="match status" value="1"/>
</dbReference>
<dbReference type="SUPFAM" id="SSF102114">
    <property type="entry name" value="Radical SAM enzymes"/>
    <property type="match status" value="1"/>
</dbReference>
<dbReference type="STRING" id="635013.TherJR_2855"/>
<dbReference type="EMBL" id="CP002028">
    <property type="protein sequence ID" value="ADG83687.1"/>
    <property type="molecule type" value="Genomic_DNA"/>
</dbReference>
<dbReference type="AlphaFoldDB" id="D5XD11"/>
<protein>
    <submittedName>
        <fullName evidence="10">Radical SAM domain protein</fullName>
    </submittedName>
</protein>
<evidence type="ECO:0000256" key="5">
    <source>
        <dbReference type="ARBA" id="ARBA00022723"/>
    </source>
</evidence>
<keyword evidence="3" id="KW-0808">Transferase</keyword>
<dbReference type="GO" id="GO:0051539">
    <property type="term" value="F:4 iron, 4 sulfur cluster binding"/>
    <property type="evidence" value="ECO:0007669"/>
    <property type="project" value="UniProtKB-KW"/>
</dbReference>
<keyword evidence="7" id="KW-0411">Iron-sulfur</keyword>
<gene>
    <name evidence="10" type="ordered locus">TherJR_2855</name>
</gene>
<dbReference type="SFLD" id="SFLDG01082">
    <property type="entry name" value="B12-binding_domain_containing"/>
    <property type="match status" value="1"/>
</dbReference>
<evidence type="ECO:0000313" key="11">
    <source>
        <dbReference type="Proteomes" id="UP000002377"/>
    </source>
</evidence>
<evidence type="ECO:0000259" key="8">
    <source>
        <dbReference type="PROSITE" id="PS51332"/>
    </source>
</evidence>
<dbReference type="SFLD" id="SFLDG01123">
    <property type="entry name" value="methyltransferase_(Class_B)"/>
    <property type="match status" value="1"/>
</dbReference>
<dbReference type="InterPro" id="IPR023404">
    <property type="entry name" value="rSAM_horseshoe"/>
</dbReference>
<dbReference type="OrthoDB" id="9801424at2"/>
<dbReference type="GO" id="GO:0005829">
    <property type="term" value="C:cytosol"/>
    <property type="evidence" value="ECO:0007669"/>
    <property type="project" value="TreeGrafter"/>
</dbReference>
<dbReference type="Gene3D" id="3.80.30.20">
    <property type="entry name" value="tm_1862 like domain"/>
    <property type="match status" value="1"/>
</dbReference>
<evidence type="ECO:0000256" key="4">
    <source>
        <dbReference type="ARBA" id="ARBA00022691"/>
    </source>
</evidence>
<organism evidence="10 11">
    <name type="scientific">Thermincola potens (strain JR)</name>
    <dbReference type="NCBI Taxonomy" id="635013"/>
    <lineage>
        <taxon>Bacteria</taxon>
        <taxon>Bacillati</taxon>
        <taxon>Bacillota</taxon>
        <taxon>Clostridia</taxon>
        <taxon>Eubacteriales</taxon>
        <taxon>Thermincolaceae</taxon>
        <taxon>Thermincola</taxon>
    </lineage>
</organism>
<dbReference type="RefSeq" id="WP_013121677.1">
    <property type="nucleotide sequence ID" value="NC_014152.1"/>
</dbReference>
<dbReference type="GO" id="GO:0046872">
    <property type="term" value="F:metal ion binding"/>
    <property type="evidence" value="ECO:0007669"/>
    <property type="project" value="UniProtKB-KW"/>
</dbReference>
<dbReference type="PANTHER" id="PTHR43409:SF7">
    <property type="entry name" value="BLL1977 PROTEIN"/>
    <property type="match status" value="1"/>
</dbReference>
<feature type="domain" description="B12-binding" evidence="8">
    <location>
        <begin position="1"/>
        <end position="133"/>
    </location>
</feature>
<dbReference type="InterPro" id="IPR051198">
    <property type="entry name" value="BchE-like"/>
</dbReference>
<dbReference type="PROSITE" id="PS51332">
    <property type="entry name" value="B12_BINDING"/>
    <property type="match status" value="1"/>
</dbReference>
<feature type="domain" description="Radical SAM core" evidence="9">
    <location>
        <begin position="152"/>
        <end position="374"/>
    </location>
</feature>
<dbReference type="SMART" id="SM00729">
    <property type="entry name" value="Elp3"/>
    <property type="match status" value="1"/>
</dbReference>
<dbReference type="Pfam" id="PF02310">
    <property type="entry name" value="B12-binding"/>
    <property type="match status" value="1"/>
</dbReference>
<dbReference type="InterPro" id="IPR006638">
    <property type="entry name" value="Elp3/MiaA/NifB-like_rSAM"/>
</dbReference>
<keyword evidence="6" id="KW-0408">Iron</keyword>
<dbReference type="PROSITE" id="PS51918">
    <property type="entry name" value="RADICAL_SAM"/>
    <property type="match status" value="1"/>
</dbReference>
<dbReference type="SFLD" id="SFLDS00029">
    <property type="entry name" value="Radical_SAM"/>
    <property type="match status" value="1"/>
</dbReference>
<dbReference type="InterPro" id="IPR034466">
    <property type="entry name" value="Methyltransferase_Class_B"/>
</dbReference>
<comment type="cofactor">
    <cofactor evidence="1">
        <name>[4Fe-4S] cluster</name>
        <dbReference type="ChEBI" id="CHEBI:49883"/>
    </cofactor>
</comment>
<dbReference type="GO" id="GO:0003824">
    <property type="term" value="F:catalytic activity"/>
    <property type="evidence" value="ECO:0007669"/>
    <property type="project" value="InterPro"/>
</dbReference>
<proteinExistence type="predicted"/>
<reference evidence="10 11" key="1">
    <citation type="submission" date="2010-05" db="EMBL/GenBank/DDBJ databases">
        <title>Complete sequence of Thermincola sp. JR.</title>
        <authorList>
            <consortium name="US DOE Joint Genome Institute"/>
            <person name="Lucas S."/>
            <person name="Copeland A."/>
            <person name="Lapidus A."/>
            <person name="Cheng J.-F."/>
            <person name="Bruce D."/>
            <person name="Goodwin L."/>
            <person name="Pitluck S."/>
            <person name="Chertkov O."/>
            <person name="Detter J.C."/>
            <person name="Han C."/>
            <person name="Tapia R."/>
            <person name="Land M."/>
            <person name="Hauser L."/>
            <person name="Kyrpides N."/>
            <person name="Mikhailova N."/>
            <person name="Hazen T.C."/>
            <person name="Woyke T."/>
        </authorList>
    </citation>
    <scope>NUCLEOTIDE SEQUENCE [LARGE SCALE GENOMIC DNA]</scope>
    <source>
        <strain evidence="10 11">JR</strain>
    </source>
</reference>
<dbReference type="KEGG" id="tjr:TherJR_2855"/>
<accession>D5XD11</accession>
<dbReference type="Proteomes" id="UP000002377">
    <property type="component" value="Chromosome"/>
</dbReference>
<dbReference type="GO" id="GO:0031419">
    <property type="term" value="F:cobalamin binding"/>
    <property type="evidence" value="ECO:0007669"/>
    <property type="project" value="InterPro"/>
</dbReference>
<dbReference type="HOGENOM" id="CLU_021572_5_1_9"/>
<evidence type="ECO:0000259" key="9">
    <source>
        <dbReference type="PROSITE" id="PS51918"/>
    </source>
</evidence>
<evidence type="ECO:0000256" key="7">
    <source>
        <dbReference type="ARBA" id="ARBA00023014"/>
    </source>
</evidence>